<dbReference type="Proteomes" id="UP001230978">
    <property type="component" value="Chromosome"/>
</dbReference>
<organism evidence="3 4">
    <name type="scientific">Fuscovulum ytuae</name>
    <dbReference type="NCBI Taxonomy" id="3042299"/>
    <lineage>
        <taxon>Bacteria</taxon>
        <taxon>Pseudomonadati</taxon>
        <taxon>Pseudomonadota</taxon>
        <taxon>Alphaproteobacteria</taxon>
        <taxon>Rhodobacterales</taxon>
        <taxon>Paracoccaceae</taxon>
        <taxon>Fuscovulum</taxon>
    </lineage>
</organism>
<dbReference type="PANTHER" id="PTHR33755:SF7">
    <property type="entry name" value="TOXIN MODULE OF TOXIN-ANTITOXIN SYSTEM RELE_STBE FAMILY"/>
    <property type="match status" value="1"/>
</dbReference>
<sequence length="93" mass="10569">MKQRFLISARNDLAALREHYSRTLPPGLRHGQRHLSDALRRLAENPEAGIALPSPHGVRALMLPIIPFVLLYRIRGTRIELLRLCRLGQSDTP</sequence>
<gene>
    <name evidence="3" type="ORF">QF092_13860</name>
</gene>
<evidence type="ECO:0000313" key="3">
    <source>
        <dbReference type="EMBL" id="WGV15345.1"/>
    </source>
</evidence>
<proteinExistence type="inferred from homology"/>
<evidence type="ECO:0000256" key="1">
    <source>
        <dbReference type="ARBA" id="ARBA00006226"/>
    </source>
</evidence>
<protein>
    <submittedName>
        <fullName evidence="3">Type II toxin-antitoxin system RelE/ParE family toxin</fullName>
    </submittedName>
</protein>
<evidence type="ECO:0000256" key="2">
    <source>
        <dbReference type="ARBA" id="ARBA00022649"/>
    </source>
</evidence>
<comment type="similarity">
    <text evidence="1">Belongs to the RelE toxin family.</text>
</comment>
<dbReference type="PANTHER" id="PTHR33755">
    <property type="entry name" value="TOXIN PARE1-RELATED"/>
    <property type="match status" value="1"/>
</dbReference>
<dbReference type="InterPro" id="IPR035093">
    <property type="entry name" value="RelE/ParE_toxin_dom_sf"/>
</dbReference>
<name>A0ABY8Q4Z8_9RHOB</name>
<dbReference type="InterPro" id="IPR051803">
    <property type="entry name" value="TA_system_RelE-like_toxin"/>
</dbReference>
<dbReference type="EMBL" id="CP124535">
    <property type="protein sequence ID" value="WGV15345.1"/>
    <property type="molecule type" value="Genomic_DNA"/>
</dbReference>
<reference evidence="3 4" key="1">
    <citation type="submission" date="2023-04" db="EMBL/GenBank/DDBJ databases">
        <title>YMD61, complete Genome.</title>
        <authorList>
            <person name="Zhang J."/>
        </authorList>
    </citation>
    <scope>NUCLEOTIDE SEQUENCE [LARGE SCALE GENOMIC DNA]</scope>
    <source>
        <strain evidence="3 4">YMD61</strain>
    </source>
</reference>
<dbReference type="Gene3D" id="3.30.2310.20">
    <property type="entry name" value="RelE-like"/>
    <property type="match status" value="1"/>
</dbReference>
<keyword evidence="4" id="KW-1185">Reference proteome</keyword>
<evidence type="ECO:0000313" key="4">
    <source>
        <dbReference type="Proteomes" id="UP001230978"/>
    </source>
</evidence>
<keyword evidence="2" id="KW-1277">Toxin-antitoxin system</keyword>
<accession>A0ABY8Q4Z8</accession>
<dbReference type="Pfam" id="PF05016">
    <property type="entry name" value="ParE_toxin"/>
    <property type="match status" value="1"/>
</dbReference>
<dbReference type="RefSeq" id="WP_281464629.1">
    <property type="nucleotide sequence ID" value="NZ_CP124535.1"/>
</dbReference>
<dbReference type="InterPro" id="IPR007712">
    <property type="entry name" value="RelE/ParE_toxin"/>
</dbReference>